<dbReference type="GO" id="GO:0006814">
    <property type="term" value="P:sodium ion transport"/>
    <property type="evidence" value="ECO:0007669"/>
    <property type="project" value="UniProtKB-KW"/>
</dbReference>
<keyword evidence="19" id="KW-0406">Ion transport</keyword>
<evidence type="ECO:0000256" key="2">
    <source>
        <dbReference type="ARBA" id="ARBA00005364"/>
    </source>
</evidence>
<feature type="transmembrane region" description="Helical" evidence="23">
    <location>
        <begin position="38"/>
        <end position="64"/>
    </location>
</feature>
<keyword evidence="10" id="KW-0732">Signal</keyword>
<dbReference type="GO" id="GO:0005524">
    <property type="term" value="F:ATP binding"/>
    <property type="evidence" value="ECO:0007669"/>
    <property type="project" value="UniProtKB-UniRule"/>
</dbReference>
<protein>
    <recommendedName>
        <fullName evidence="24">Protein kinase domain-containing protein</fullName>
    </recommendedName>
</protein>
<feature type="binding site" evidence="22">
    <location>
        <position position="196"/>
    </location>
    <ligand>
        <name>ATP</name>
        <dbReference type="ChEBI" id="CHEBI:30616"/>
    </ligand>
</feature>
<keyword evidence="14 22" id="KW-0067">ATP-binding</keyword>
<feature type="transmembrane region" description="Helical" evidence="23">
    <location>
        <begin position="143"/>
        <end position="161"/>
    </location>
</feature>
<evidence type="ECO:0000256" key="8">
    <source>
        <dbReference type="ARBA" id="ARBA00022679"/>
    </source>
</evidence>
<evidence type="ECO:0000256" key="6">
    <source>
        <dbReference type="ARBA" id="ARBA00022538"/>
    </source>
</evidence>
<keyword evidence="9 23" id="KW-0812">Transmembrane</keyword>
<evidence type="ECO:0000256" key="18">
    <source>
        <dbReference type="ARBA" id="ARBA00023053"/>
    </source>
</evidence>
<evidence type="ECO:0000256" key="21">
    <source>
        <dbReference type="ARBA" id="ARBA00023201"/>
    </source>
</evidence>
<dbReference type="GO" id="GO:0015297">
    <property type="term" value="F:antiporter activity"/>
    <property type="evidence" value="ECO:0007669"/>
    <property type="project" value="UniProtKB-KW"/>
</dbReference>
<dbReference type="GO" id="GO:0006816">
    <property type="term" value="P:calcium ion transport"/>
    <property type="evidence" value="ECO:0007669"/>
    <property type="project" value="UniProtKB-KW"/>
</dbReference>
<keyword evidence="6" id="KW-0633">Potassium transport</keyword>
<proteinExistence type="inferred from homology"/>
<dbReference type="GO" id="GO:0006813">
    <property type="term" value="P:potassium ion transport"/>
    <property type="evidence" value="ECO:0007669"/>
    <property type="project" value="UniProtKB-KW"/>
</dbReference>
<dbReference type="InterPro" id="IPR000719">
    <property type="entry name" value="Prot_kinase_dom"/>
</dbReference>
<keyword evidence="20 23" id="KW-0472">Membrane</keyword>
<evidence type="ECO:0000256" key="17">
    <source>
        <dbReference type="ARBA" id="ARBA00022989"/>
    </source>
</evidence>
<keyword evidence="7" id="KW-0109">Calcium transport</keyword>
<dbReference type="Pfam" id="PF01699">
    <property type="entry name" value="Na_Ca_ex"/>
    <property type="match status" value="1"/>
</dbReference>
<evidence type="ECO:0000256" key="23">
    <source>
        <dbReference type="SAM" id="Phobius"/>
    </source>
</evidence>
<dbReference type="InterPro" id="IPR004837">
    <property type="entry name" value="NaCa_Exmemb"/>
</dbReference>
<evidence type="ECO:0000256" key="15">
    <source>
        <dbReference type="ARBA" id="ARBA00022847"/>
    </source>
</evidence>
<dbReference type="PROSITE" id="PS50011">
    <property type="entry name" value="PROTEIN_KINASE_DOM"/>
    <property type="match status" value="1"/>
</dbReference>
<evidence type="ECO:0000259" key="24">
    <source>
        <dbReference type="PROSITE" id="PS50011"/>
    </source>
</evidence>
<evidence type="ECO:0000256" key="10">
    <source>
        <dbReference type="ARBA" id="ARBA00022729"/>
    </source>
</evidence>
<accession>A0A7J6PG92</accession>
<dbReference type="AlphaFoldDB" id="A0A7J6PG92"/>
<dbReference type="PROSITE" id="PS00107">
    <property type="entry name" value="PROTEIN_KINASE_ATP"/>
    <property type="match status" value="1"/>
</dbReference>
<evidence type="ECO:0000256" key="14">
    <source>
        <dbReference type="ARBA" id="ARBA00022840"/>
    </source>
</evidence>
<evidence type="ECO:0000256" key="12">
    <source>
        <dbReference type="ARBA" id="ARBA00022777"/>
    </source>
</evidence>
<keyword evidence="17 23" id="KW-1133">Transmembrane helix</keyword>
<evidence type="ECO:0000256" key="7">
    <source>
        <dbReference type="ARBA" id="ARBA00022568"/>
    </source>
</evidence>
<dbReference type="InterPro" id="IPR050205">
    <property type="entry name" value="CDPK_Ser/Thr_kinases"/>
</dbReference>
<reference evidence="25 26" key="1">
    <citation type="submission" date="2020-04" db="EMBL/GenBank/DDBJ databases">
        <title>Perkinsus olseni comparative genomics.</title>
        <authorList>
            <person name="Bogema D.R."/>
        </authorList>
    </citation>
    <scope>NUCLEOTIDE SEQUENCE [LARGE SCALE GENOMIC DNA]</scope>
    <source>
        <strain evidence="25">00978-12</strain>
    </source>
</reference>
<keyword evidence="11 22" id="KW-0547">Nucleotide-binding</keyword>
<evidence type="ECO:0000256" key="16">
    <source>
        <dbReference type="ARBA" id="ARBA00022958"/>
    </source>
</evidence>
<comment type="caution">
    <text evidence="25">The sequence shown here is derived from an EMBL/GenBank/DDBJ whole genome shotgun (WGS) entry which is preliminary data.</text>
</comment>
<keyword evidence="12" id="KW-0418">Kinase</keyword>
<dbReference type="FunFam" id="1.20.1420.30:FF:000009">
    <property type="entry name" value="sodium/potassium/calcium exchanger 5 isoform X2"/>
    <property type="match status" value="1"/>
</dbReference>
<feature type="transmembrane region" description="Helical" evidence="23">
    <location>
        <begin position="7"/>
        <end position="26"/>
    </location>
</feature>
<keyword evidence="21" id="KW-0739">Sodium transport</keyword>
<comment type="subcellular location">
    <subcellularLocation>
        <location evidence="1">Membrane</location>
        <topology evidence="1">Multi-pass membrane protein</topology>
    </subcellularLocation>
</comment>
<dbReference type="Gene3D" id="1.20.1420.30">
    <property type="entry name" value="NCX, central ion-binding region"/>
    <property type="match status" value="1"/>
</dbReference>
<dbReference type="InterPro" id="IPR017441">
    <property type="entry name" value="Protein_kinase_ATP_BS"/>
</dbReference>
<keyword evidence="3" id="KW-0813">Transport</keyword>
<evidence type="ECO:0000313" key="25">
    <source>
        <dbReference type="EMBL" id="KAF4694786.1"/>
    </source>
</evidence>
<name>A0A7J6PG92_PEROL</name>
<evidence type="ECO:0000313" key="26">
    <source>
        <dbReference type="Proteomes" id="UP000541610"/>
    </source>
</evidence>
<keyword evidence="5" id="KW-0723">Serine/threonine-protein kinase</keyword>
<keyword evidence="4" id="KW-0050">Antiport</keyword>
<evidence type="ECO:0000256" key="9">
    <source>
        <dbReference type="ARBA" id="ARBA00022692"/>
    </source>
</evidence>
<feature type="domain" description="Protein kinase" evidence="24">
    <location>
        <begin position="167"/>
        <end position="440"/>
    </location>
</feature>
<keyword evidence="8" id="KW-0808">Transferase</keyword>
<organism evidence="25 26">
    <name type="scientific">Perkinsus olseni</name>
    <name type="common">Perkinsus atlanticus</name>
    <dbReference type="NCBI Taxonomy" id="32597"/>
    <lineage>
        <taxon>Eukaryota</taxon>
        <taxon>Sar</taxon>
        <taxon>Alveolata</taxon>
        <taxon>Perkinsozoa</taxon>
        <taxon>Perkinsea</taxon>
        <taxon>Perkinsida</taxon>
        <taxon>Perkinsidae</taxon>
        <taxon>Perkinsus</taxon>
    </lineage>
</organism>
<evidence type="ECO:0000256" key="22">
    <source>
        <dbReference type="PROSITE-ProRule" id="PRU10141"/>
    </source>
</evidence>
<dbReference type="InterPro" id="IPR011009">
    <property type="entry name" value="Kinase-like_dom_sf"/>
</dbReference>
<dbReference type="OrthoDB" id="6513151at2759"/>
<dbReference type="GO" id="GO:0016020">
    <property type="term" value="C:membrane"/>
    <property type="evidence" value="ECO:0007669"/>
    <property type="project" value="UniProtKB-SubCell"/>
</dbReference>
<feature type="transmembrane region" description="Helical" evidence="23">
    <location>
        <begin position="114"/>
        <end position="131"/>
    </location>
</feature>
<dbReference type="SUPFAM" id="SSF56112">
    <property type="entry name" value="Protein kinase-like (PK-like)"/>
    <property type="match status" value="1"/>
</dbReference>
<keyword evidence="15" id="KW-0769">Symport</keyword>
<feature type="transmembrane region" description="Helical" evidence="23">
    <location>
        <begin position="76"/>
        <end position="94"/>
    </location>
</feature>
<keyword evidence="18" id="KW-0915">Sodium</keyword>
<evidence type="ECO:0000256" key="20">
    <source>
        <dbReference type="ARBA" id="ARBA00023136"/>
    </source>
</evidence>
<evidence type="ECO:0000256" key="3">
    <source>
        <dbReference type="ARBA" id="ARBA00022448"/>
    </source>
</evidence>
<evidence type="ECO:0000256" key="4">
    <source>
        <dbReference type="ARBA" id="ARBA00022449"/>
    </source>
</evidence>
<dbReference type="GO" id="GO:0004674">
    <property type="term" value="F:protein serine/threonine kinase activity"/>
    <property type="evidence" value="ECO:0007669"/>
    <property type="project" value="UniProtKB-KW"/>
</dbReference>
<dbReference type="GO" id="GO:0015293">
    <property type="term" value="F:symporter activity"/>
    <property type="evidence" value="ECO:0007669"/>
    <property type="project" value="UniProtKB-KW"/>
</dbReference>
<keyword evidence="13" id="KW-0106">Calcium</keyword>
<evidence type="ECO:0000256" key="5">
    <source>
        <dbReference type="ARBA" id="ARBA00022527"/>
    </source>
</evidence>
<dbReference type="EMBL" id="JABANP010000028">
    <property type="protein sequence ID" value="KAF4694786.1"/>
    <property type="molecule type" value="Genomic_DNA"/>
</dbReference>
<gene>
    <name evidence="25" type="ORF">FOZ60_006940</name>
</gene>
<dbReference type="Pfam" id="PF00069">
    <property type="entry name" value="Pkinase"/>
    <property type="match status" value="1"/>
</dbReference>
<evidence type="ECO:0000256" key="19">
    <source>
        <dbReference type="ARBA" id="ARBA00023065"/>
    </source>
</evidence>
<dbReference type="Proteomes" id="UP000541610">
    <property type="component" value="Unassembled WGS sequence"/>
</dbReference>
<evidence type="ECO:0000256" key="13">
    <source>
        <dbReference type="ARBA" id="ARBA00022837"/>
    </source>
</evidence>
<dbReference type="Gene3D" id="1.10.510.10">
    <property type="entry name" value="Transferase(Phosphotransferase) domain 1"/>
    <property type="match status" value="1"/>
</dbReference>
<evidence type="ECO:0000256" key="11">
    <source>
        <dbReference type="ARBA" id="ARBA00022741"/>
    </source>
</evidence>
<dbReference type="InterPro" id="IPR044880">
    <property type="entry name" value="NCX_ion-bd_dom_sf"/>
</dbReference>
<comment type="similarity">
    <text evidence="2">Belongs to the Ca(2+):cation antiporter (CaCA) (TC 2.A.19) family. SLC24A subfamily.</text>
</comment>
<keyword evidence="16" id="KW-0630">Potassium</keyword>
<sequence length="461" mass="50411">MPGPSHYWILFGLSILWIGALTYLMVDACNRMGCLLDLPALVMGLIFLAAGTSVPDALGSIAVARQGEGDMAVSNAIGSNVFDIMLGLGVPWTLKLAMGKDILFHNAKDTLPQYILILSVVLLLFLGTVKLNKWMLNKQMGASLLAIYGAYVIYALIRGAATSRPTSSLGEPLGRGFSGSVFIAKRKATGERFAAKRIDKKSMADKDASDLVFSEAAAMLRIEPHPNVCRLYEVYENDVTVWLVLELIEGEGDLHAWLQRRRKTVTAEQAAGIIAQVWRAVQHIHRAGVVHRDLKLEHFIFAKNGVLKLIDFGFANTQGRICGTHPYVAPEVYVNACGSKTDMWSIGIIALLFTKCYVDPVIREIIFEPLKGRPSRQHSRIRALKLANAVATCRPEVFECPGGGAIPSEFIRGLLVEHPPARLSSSSTPCWIAEQVHPETDRFTSIDTLTGCEVMVLLAGA</sequence>
<dbReference type="PANTHER" id="PTHR24349">
    <property type="entry name" value="SERINE/THREONINE-PROTEIN KINASE"/>
    <property type="match status" value="1"/>
</dbReference>
<evidence type="ECO:0000256" key="1">
    <source>
        <dbReference type="ARBA" id="ARBA00004141"/>
    </source>
</evidence>